<evidence type="ECO:0000313" key="4">
    <source>
        <dbReference type="EMBL" id="KAG9337822.1"/>
    </source>
</evidence>
<sequence length="883" mass="96981">MSVESKAEMRNAIEDIPQGAAPITVEQEKFFRLVSHAQKGRMDDQRCVFDPNKRINCTPKQTYVNSTDPHPLSGLQTASVSDQDGQKKSVCGKETERLCNMVSRIQGSRMDEQRCSAPQIFLIPGSPAPARKAHSRPSSPSRTPCSQAPPRSASFSPIPDKDKAQQDSRQPSQGSRMDEQRCSAPHIFLTPGSPAPARKAHSKPSSPSRTPCSQAPPRSASFSPIPDKDKAQQDSSQPSQGAAPTAVEQEKFLTLISHAQSGRMEEQRCSFDPNKRINCTPKHTYGNSTDPSPLPRLQAASGTDRDGQRKSGSRMDEQRCSAPHIFLTLGSPAPARKAHSRPSSPSRTPCSQAPPRSASFSPIPDKDKAQQDSRQPSQGAAPTAVEQEKFLTLISHAQRGRMEDQRCFFDPSKRINCTPNHTYTTNTVEIDKLLSLLANTQSHRLDDQRVSISSLPGLQAASGSDRDGQRTSVCGKETEKLCNMVSRIQGSRMDEQRCSAPQIFLIPGSPAPARKAHSRPSSPSRTPCSQAPPRSASFSPIPDKDKAQQDSRQPSQGAAPMTVEQEKFLTLISHAQRGRMEDQRCSFDPNKRINCTPKHTVNTDTVSSHPPPVEIDKLLSLLANTQSRRLDDQRVSISSLPGLQAASGSDRDGQRKSVCGMETEQLCSMVSRVQGFRMDEQRCPLPMVPTQLSLSPGPPRSASMSVVTCDPSLSHLPVPNVTRPRKPHSNPASPNRATPRKARSKPSSPNRATPRKARSRPPSPNPLLNMTSPIGPDEDYFSLIQRVHISQLQMGDNNAGMQGRERGRGDGGREKGRRDKGKECEKINEGEQHIHQKDTDTMILCSLQLLGKADEDVAKAFQFKHPQSEEIRDEYVSLHRENM</sequence>
<feature type="compositionally biased region" description="Polar residues" evidence="2">
    <location>
        <begin position="62"/>
        <end position="83"/>
    </location>
</feature>
<comment type="caution">
    <text evidence="4">The sequence shown here is derived from an EMBL/GenBank/DDBJ whole genome shotgun (WGS) entry which is preliminary data.</text>
</comment>
<feature type="compositionally biased region" description="Basic and acidic residues" evidence="2">
    <location>
        <begin position="803"/>
        <end position="822"/>
    </location>
</feature>
<feature type="compositionally biased region" description="Polar residues" evidence="2">
    <location>
        <begin position="203"/>
        <end position="213"/>
    </location>
</feature>
<dbReference type="Proteomes" id="UP000824540">
    <property type="component" value="Unassembled WGS sequence"/>
</dbReference>
<dbReference type="PROSITE" id="PS50877">
    <property type="entry name" value="GOLOCO"/>
    <property type="match status" value="9"/>
</dbReference>
<evidence type="ECO:0000256" key="1">
    <source>
        <dbReference type="ARBA" id="ARBA00009109"/>
    </source>
</evidence>
<gene>
    <name evidence="4" type="ORF">JZ751_027473</name>
</gene>
<feature type="region of interest" description="Disordered" evidence="2">
    <location>
        <begin position="121"/>
        <end position="385"/>
    </location>
</feature>
<dbReference type="SMART" id="SM00390">
    <property type="entry name" value="GoLoco"/>
    <property type="match status" value="11"/>
</dbReference>
<dbReference type="GO" id="GO:0005085">
    <property type="term" value="F:guanyl-nucleotide exchange factor activity"/>
    <property type="evidence" value="ECO:0007669"/>
    <property type="project" value="InterPro"/>
</dbReference>
<dbReference type="Pfam" id="PF23160">
    <property type="entry name" value="Spectrin_1st_PEPL"/>
    <property type="match status" value="1"/>
</dbReference>
<feature type="region of interest" description="Disordered" evidence="2">
    <location>
        <begin position="689"/>
        <end position="774"/>
    </location>
</feature>
<dbReference type="AlphaFoldDB" id="A0A8T2NJJ2"/>
<feature type="compositionally biased region" description="Basic and acidic residues" evidence="2">
    <location>
        <begin position="303"/>
        <end position="319"/>
    </location>
</feature>
<feature type="region of interest" description="Disordered" evidence="2">
    <location>
        <begin position="62"/>
        <end position="90"/>
    </location>
</feature>
<proteinExistence type="inferred from homology"/>
<comment type="similarity">
    <text evidence="1">Belongs to the plakin or cytolinker family.</text>
</comment>
<feature type="compositionally biased region" description="Basic and acidic residues" evidence="2">
    <location>
        <begin position="263"/>
        <end position="275"/>
    </location>
</feature>
<dbReference type="InterPro" id="IPR011990">
    <property type="entry name" value="TPR-like_helical_dom_sf"/>
</dbReference>
<evidence type="ECO:0000259" key="3">
    <source>
        <dbReference type="Pfam" id="PF23160"/>
    </source>
</evidence>
<dbReference type="OrthoDB" id="286233at2759"/>
<feature type="region of interest" description="Disordered" evidence="2">
    <location>
        <begin position="792"/>
        <end position="822"/>
    </location>
</feature>
<protein>
    <recommendedName>
        <fullName evidence="3">Periplakin/Envoplakin N-terminal domain-containing protein</fullName>
    </recommendedName>
</protein>
<evidence type="ECO:0000256" key="2">
    <source>
        <dbReference type="SAM" id="MobiDB-lite"/>
    </source>
</evidence>
<name>A0A8T2NJJ2_9TELE</name>
<dbReference type="Pfam" id="PF02188">
    <property type="entry name" value="GoLoco"/>
    <property type="match status" value="4"/>
</dbReference>
<dbReference type="PANTHER" id="PTHR47503:SF1">
    <property type="entry name" value="PURKINJE CELL PROTEIN 2 HOMOLOG"/>
    <property type="match status" value="1"/>
</dbReference>
<dbReference type="InterPro" id="IPR003109">
    <property type="entry name" value="GoLoco_motif"/>
</dbReference>
<accession>A0A8T2NJJ2</accession>
<reference evidence="4" key="1">
    <citation type="thesis" date="2021" institute="BYU ScholarsArchive" country="Provo, UT, USA">
        <title>Applications of and Algorithms for Genome Assembly and Genomic Analyses with an Emphasis on Marine Teleosts.</title>
        <authorList>
            <person name="Pickett B.D."/>
        </authorList>
    </citation>
    <scope>NUCLEOTIDE SEQUENCE</scope>
    <source>
        <strain evidence="4">HI-2016</strain>
    </source>
</reference>
<dbReference type="InterPro" id="IPR055419">
    <property type="entry name" value="Spectrin_PEPL/EVPL"/>
</dbReference>
<feature type="region of interest" description="Disordered" evidence="2">
    <location>
        <begin position="504"/>
        <end position="562"/>
    </location>
</feature>
<keyword evidence="5" id="KW-1185">Reference proteome</keyword>
<dbReference type="PANTHER" id="PTHR47503">
    <property type="entry name" value="PURKINJE CELL PROTEIN 2"/>
    <property type="match status" value="1"/>
</dbReference>
<feature type="compositionally biased region" description="Polar residues" evidence="2">
    <location>
        <begin position="233"/>
        <end position="242"/>
    </location>
</feature>
<organism evidence="4 5">
    <name type="scientific">Albula glossodonta</name>
    <name type="common">roundjaw bonefish</name>
    <dbReference type="NCBI Taxonomy" id="121402"/>
    <lineage>
        <taxon>Eukaryota</taxon>
        <taxon>Metazoa</taxon>
        <taxon>Chordata</taxon>
        <taxon>Craniata</taxon>
        <taxon>Vertebrata</taxon>
        <taxon>Euteleostomi</taxon>
        <taxon>Actinopterygii</taxon>
        <taxon>Neopterygii</taxon>
        <taxon>Teleostei</taxon>
        <taxon>Albuliformes</taxon>
        <taxon>Albulidae</taxon>
        <taxon>Albula</taxon>
    </lineage>
</organism>
<dbReference type="EMBL" id="JAFBMS010000079">
    <property type="protein sequence ID" value="KAG9337822.1"/>
    <property type="molecule type" value="Genomic_DNA"/>
</dbReference>
<dbReference type="Gene3D" id="1.25.40.10">
    <property type="entry name" value="Tetratricopeptide repeat domain"/>
    <property type="match status" value="3"/>
</dbReference>
<feature type="domain" description="Periplakin/Envoplakin N-terminal" evidence="3">
    <location>
        <begin position="823"/>
        <end position="880"/>
    </location>
</feature>
<dbReference type="InterPro" id="IPR042168">
    <property type="entry name" value="Pcp2"/>
</dbReference>
<evidence type="ECO:0000313" key="5">
    <source>
        <dbReference type="Proteomes" id="UP000824540"/>
    </source>
</evidence>